<reference evidence="1" key="1">
    <citation type="journal article" date="2021" name="Proc. Natl. Acad. Sci. U.S.A.">
        <title>A Catalog of Tens of Thousands of Viruses from Human Metagenomes Reveals Hidden Associations with Chronic Diseases.</title>
        <authorList>
            <person name="Tisza M.J."/>
            <person name="Buck C.B."/>
        </authorList>
    </citation>
    <scope>NUCLEOTIDE SEQUENCE</scope>
    <source>
        <strain evidence="1">Ctool15</strain>
    </source>
</reference>
<accession>A0A8S5QYC2</accession>
<proteinExistence type="predicted"/>
<sequence length="145" mass="16510">MEDNSIAGALRRYFLTCPLLEQYRVGVDWLPDHGVAFSIDTTPANQILQRYASGSSLRQYLFTLRSMQDYGADDLQNLANSALYEQLAGWMEAQTRARNFPDLGPGRRVQLIEAQSTGYLFTVTPDAGRYQIQCRLVYFEKGKRT</sequence>
<evidence type="ECO:0000313" key="1">
    <source>
        <dbReference type="EMBL" id="DAE23930.1"/>
    </source>
</evidence>
<organism evidence="1">
    <name type="scientific">Myoviridae sp. ctool15</name>
    <dbReference type="NCBI Taxonomy" id="2826696"/>
    <lineage>
        <taxon>Viruses</taxon>
        <taxon>Duplodnaviria</taxon>
        <taxon>Heunggongvirae</taxon>
        <taxon>Uroviricota</taxon>
        <taxon>Caudoviricetes</taxon>
    </lineage>
</organism>
<protein>
    <submittedName>
        <fullName evidence="1">Minor capsid protein from bacteriophage</fullName>
    </submittedName>
</protein>
<dbReference type="EMBL" id="BK015762">
    <property type="protein sequence ID" value="DAE23930.1"/>
    <property type="molecule type" value="Genomic_DNA"/>
</dbReference>
<name>A0A8S5QYC2_9CAUD</name>